<evidence type="ECO:0000313" key="2">
    <source>
        <dbReference type="EMBL" id="PLW46240.1"/>
    </source>
</evidence>
<name>A0A2N5V8B8_9BASI</name>
<evidence type="ECO:0000313" key="3">
    <source>
        <dbReference type="Proteomes" id="UP000235392"/>
    </source>
</evidence>
<accession>A0A2N5V8B8</accession>
<feature type="compositionally biased region" description="Polar residues" evidence="1">
    <location>
        <begin position="215"/>
        <end position="229"/>
    </location>
</feature>
<reference evidence="2 3" key="1">
    <citation type="submission" date="2017-11" db="EMBL/GenBank/DDBJ databases">
        <title>De novo assembly and phasing of dikaryotic genomes from two isolates of Puccinia coronata f. sp. avenae, the causal agent of oat crown rust.</title>
        <authorList>
            <person name="Miller M.E."/>
            <person name="Zhang Y."/>
            <person name="Omidvar V."/>
            <person name="Sperschneider J."/>
            <person name="Schwessinger B."/>
            <person name="Raley C."/>
            <person name="Palmer J.M."/>
            <person name="Garnica D."/>
            <person name="Upadhyaya N."/>
            <person name="Rathjen J."/>
            <person name="Taylor J.M."/>
            <person name="Park R.F."/>
            <person name="Dodds P.N."/>
            <person name="Hirsch C.D."/>
            <person name="Kianian S.F."/>
            <person name="Figueroa M."/>
        </authorList>
    </citation>
    <scope>NUCLEOTIDE SEQUENCE [LARGE SCALE GENOMIC DNA]</scope>
    <source>
        <strain evidence="2">12SD80</strain>
    </source>
</reference>
<protein>
    <submittedName>
        <fullName evidence="2">Uncharacterized protein</fullName>
    </submittedName>
</protein>
<feature type="compositionally biased region" description="Low complexity" evidence="1">
    <location>
        <begin position="118"/>
        <end position="136"/>
    </location>
</feature>
<sequence>MINPPLSKLSSPNFKQFSASKPKSSQESQLLRRTINNIINFLLIKLPYLAYPSTVPTTPSGKPQSIGHSNIPFENSPASKSWLARFCAIVSNIKQAKISINEFEGIIIQSLAKAPHGTNSKNFKNGNNPGNPTNSGKFSLEKATFFRGKANSESLKERYGYNCLYCGSFDHWYANCNIYWGDVCHGKVSSLPPNHDKKGSKFIPPAQNVDHQPRPSGSTNPQPHQSNGSIKKIDVPEANNGKVHLDSGSTINVSDKSKFLTITKKLDTPLTVSLAISKFVAPIDSIGHLRIPTPVELDPLAPFSHASYL</sequence>
<organism evidence="2 3">
    <name type="scientific">Puccinia coronata f. sp. avenae</name>
    <dbReference type="NCBI Taxonomy" id="200324"/>
    <lineage>
        <taxon>Eukaryota</taxon>
        <taxon>Fungi</taxon>
        <taxon>Dikarya</taxon>
        <taxon>Basidiomycota</taxon>
        <taxon>Pucciniomycotina</taxon>
        <taxon>Pucciniomycetes</taxon>
        <taxon>Pucciniales</taxon>
        <taxon>Pucciniaceae</taxon>
        <taxon>Puccinia</taxon>
    </lineage>
</organism>
<gene>
    <name evidence="2" type="ORF">PCASD_03745</name>
</gene>
<feature type="region of interest" description="Disordered" evidence="1">
    <location>
        <begin position="118"/>
        <end position="138"/>
    </location>
</feature>
<dbReference type="Proteomes" id="UP000235392">
    <property type="component" value="Unassembled WGS sequence"/>
</dbReference>
<feature type="region of interest" description="Disordered" evidence="1">
    <location>
        <begin position="195"/>
        <end position="232"/>
    </location>
</feature>
<proteinExistence type="predicted"/>
<feature type="region of interest" description="Disordered" evidence="1">
    <location>
        <begin position="1"/>
        <end position="28"/>
    </location>
</feature>
<feature type="compositionally biased region" description="Polar residues" evidence="1">
    <location>
        <begin position="8"/>
        <end position="28"/>
    </location>
</feature>
<dbReference type="EMBL" id="PGCI01000041">
    <property type="protein sequence ID" value="PLW46240.1"/>
    <property type="molecule type" value="Genomic_DNA"/>
</dbReference>
<dbReference type="AlphaFoldDB" id="A0A2N5V8B8"/>
<evidence type="ECO:0000256" key="1">
    <source>
        <dbReference type="SAM" id="MobiDB-lite"/>
    </source>
</evidence>
<comment type="caution">
    <text evidence="2">The sequence shown here is derived from an EMBL/GenBank/DDBJ whole genome shotgun (WGS) entry which is preliminary data.</text>
</comment>